<dbReference type="Gene3D" id="3.30.40.10">
    <property type="entry name" value="Zinc/RING finger domain, C3HC4 (zinc finger)"/>
    <property type="match status" value="1"/>
</dbReference>
<keyword evidence="4" id="KW-0472">Membrane</keyword>
<dbReference type="GeneID" id="101349411"/>
<dbReference type="Pfam" id="PF02759">
    <property type="entry name" value="RUN"/>
    <property type="match status" value="1"/>
</dbReference>
<dbReference type="Gene3D" id="1.20.58.900">
    <property type="match status" value="1"/>
</dbReference>
<accession>A0A2Y9RQD6</accession>
<evidence type="ECO:0000256" key="5">
    <source>
        <dbReference type="SAM" id="Coils"/>
    </source>
</evidence>
<dbReference type="PROSITE" id="PS50826">
    <property type="entry name" value="RUN"/>
    <property type="match status" value="1"/>
</dbReference>
<evidence type="ECO:0000256" key="4">
    <source>
        <dbReference type="ARBA" id="ARBA00023136"/>
    </source>
</evidence>
<dbReference type="AlphaFoldDB" id="A0A2Y9RQD6"/>
<dbReference type="FunFam" id="1.20.58.900:FF:000001">
    <property type="entry name" value="RUN and FYVE domain containing 2"/>
    <property type="match status" value="1"/>
</dbReference>
<evidence type="ECO:0000256" key="2">
    <source>
        <dbReference type="ARBA" id="ARBA00022553"/>
    </source>
</evidence>
<feature type="region of interest" description="Disordered" evidence="6">
    <location>
        <begin position="396"/>
        <end position="422"/>
    </location>
</feature>
<protein>
    <submittedName>
        <fullName evidence="9">RUN and FYVE domain-containing protein 1 isoform X4</fullName>
    </submittedName>
</protein>
<name>A0A2Y9RQD6_TRIMA</name>
<evidence type="ECO:0000313" key="9">
    <source>
        <dbReference type="RefSeq" id="XP_023597210.1"/>
    </source>
</evidence>
<dbReference type="FunFam" id="1.20.5.170:FF:000013">
    <property type="entry name" value="RUN and FYVE domain-containing 1"/>
    <property type="match status" value="1"/>
</dbReference>
<dbReference type="SUPFAM" id="SSF140741">
    <property type="entry name" value="RUN domain-like"/>
    <property type="match status" value="1"/>
</dbReference>
<dbReference type="InterPro" id="IPR004012">
    <property type="entry name" value="Run_dom"/>
</dbReference>
<dbReference type="GO" id="GO:0005737">
    <property type="term" value="C:cytoplasm"/>
    <property type="evidence" value="ECO:0007669"/>
    <property type="project" value="TreeGrafter"/>
</dbReference>
<keyword evidence="8" id="KW-1185">Reference proteome</keyword>
<dbReference type="InterPro" id="IPR013083">
    <property type="entry name" value="Znf_RING/FYVE/PHD"/>
</dbReference>
<evidence type="ECO:0000256" key="3">
    <source>
        <dbReference type="ARBA" id="ARBA00023054"/>
    </source>
</evidence>
<evidence type="ECO:0000259" key="7">
    <source>
        <dbReference type="PROSITE" id="PS50826"/>
    </source>
</evidence>
<dbReference type="InterPro" id="IPR037213">
    <property type="entry name" value="Run_dom_sf"/>
</dbReference>
<reference evidence="9" key="1">
    <citation type="submission" date="2025-08" db="UniProtKB">
        <authorList>
            <consortium name="RefSeq"/>
        </authorList>
    </citation>
    <scope>IDENTIFICATION</scope>
</reference>
<evidence type="ECO:0000313" key="8">
    <source>
        <dbReference type="Proteomes" id="UP000248480"/>
    </source>
</evidence>
<dbReference type="GO" id="GO:0015031">
    <property type="term" value="P:protein transport"/>
    <property type="evidence" value="ECO:0007669"/>
    <property type="project" value="TreeGrafter"/>
</dbReference>
<dbReference type="PANTHER" id="PTHR45956">
    <property type="entry name" value="RUN AND FYVE DOMAIN-CONTAINING PROTEIN 2-LIKE PROTEIN"/>
    <property type="match status" value="1"/>
</dbReference>
<feature type="compositionally biased region" description="Basic and acidic residues" evidence="6">
    <location>
        <begin position="403"/>
        <end position="421"/>
    </location>
</feature>
<dbReference type="GO" id="GO:0012505">
    <property type="term" value="C:endomembrane system"/>
    <property type="evidence" value="ECO:0007669"/>
    <property type="project" value="UniProtKB-SubCell"/>
</dbReference>
<dbReference type="InterPro" id="IPR047335">
    <property type="entry name" value="RUFY1-3"/>
</dbReference>
<feature type="coiled-coil region" evidence="5">
    <location>
        <begin position="225"/>
        <end position="276"/>
    </location>
</feature>
<dbReference type="SMART" id="SM00593">
    <property type="entry name" value="RUN"/>
    <property type="match status" value="1"/>
</dbReference>
<evidence type="ECO:0000256" key="6">
    <source>
        <dbReference type="SAM" id="MobiDB-lite"/>
    </source>
</evidence>
<dbReference type="Gene3D" id="1.20.5.170">
    <property type="match status" value="1"/>
</dbReference>
<organism evidence="8 9">
    <name type="scientific">Trichechus manatus latirostris</name>
    <name type="common">Florida manatee</name>
    <dbReference type="NCBI Taxonomy" id="127582"/>
    <lineage>
        <taxon>Eukaryota</taxon>
        <taxon>Metazoa</taxon>
        <taxon>Chordata</taxon>
        <taxon>Craniata</taxon>
        <taxon>Vertebrata</taxon>
        <taxon>Euteleostomi</taxon>
        <taxon>Mammalia</taxon>
        <taxon>Eutheria</taxon>
        <taxon>Afrotheria</taxon>
        <taxon>Sirenia</taxon>
        <taxon>Trichechidae</taxon>
        <taxon>Trichechus</taxon>
    </lineage>
</organism>
<dbReference type="Proteomes" id="UP000248480">
    <property type="component" value="Unplaced"/>
</dbReference>
<keyword evidence="3 5" id="KW-0175">Coiled coil</keyword>
<feature type="domain" description="RUN" evidence="7">
    <location>
        <begin position="31"/>
        <end position="174"/>
    </location>
</feature>
<sequence length="644" mass="73831">MMEERANLMHMMKLSIKVLLQSALSLGRSLDADHAPLQQFFVVMEHCLKHGLKVKKSFIGQNKSFFGPLELVEKLCPEASDIATSVKNLPELKFFQCIFRRTDRTAVGRGRAWLYLALMQKKLADYLKVLIDNKHLLSEFYEPEALMMEEEGTVIVGLLVGLNVLDANLCLKGEDLDSQVGVIDFSLYLKDVQDLNGGKEHERITDVLDQKNYVEELNRHLSCTVGDLQAKIDGLEKTNSKLQEELSAAAGRICSLQEEQHQLREQNELIRERSEKSVEITKQDTKVELETYKQTRQGLDEMYSDVWKQLKEEKRVRLELEKELELQIGMKTEMEIAMKLLEKDTHEKQDTLVALRQQLEEVKAINLQMFHKVQNAESNLQQKNEAITSFEEKTNQVMSSMKQMEESSSLEKELKSEKEQRQVLQRELQHEKDTSCLLQTELQQVEGLKKELRELQDEKAELQKVCDEQEQALQEMGLHLSHFFFKKRSKLKMEDIKEVNKALKGHTWLKDDEATHCKQCEKEFSISRRKVRGVNLYPPAPRLELLCARLISLAPLSHTELPHWLERPSHPTRCITLGLSSLLCHHPASSQKNSPKLSCPCPPVRSLASLSQAPVPTMPLSMTASKCVRGLGFLKCRAALGKCH</sequence>
<dbReference type="GO" id="GO:0030100">
    <property type="term" value="P:regulation of endocytosis"/>
    <property type="evidence" value="ECO:0007669"/>
    <property type="project" value="TreeGrafter"/>
</dbReference>
<dbReference type="PANTHER" id="PTHR45956:SF4">
    <property type="entry name" value="RUN AND FYVE DOMAIN-CONTAINING PROTEIN 1"/>
    <property type="match status" value="1"/>
</dbReference>
<dbReference type="RefSeq" id="XP_023597210.1">
    <property type="nucleotide sequence ID" value="XM_023741442.1"/>
</dbReference>
<proteinExistence type="predicted"/>
<keyword evidence="2" id="KW-0597">Phosphoprotein</keyword>
<comment type="subcellular location">
    <subcellularLocation>
        <location evidence="1">Endomembrane system</location>
    </subcellularLocation>
</comment>
<dbReference type="CTD" id="80230"/>
<evidence type="ECO:0000256" key="1">
    <source>
        <dbReference type="ARBA" id="ARBA00004308"/>
    </source>
</evidence>
<gene>
    <name evidence="9" type="primary">RUFY1</name>
</gene>